<evidence type="ECO:0000313" key="1">
    <source>
        <dbReference type="EMBL" id="KIK73970.1"/>
    </source>
</evidence>
<dbReference type="EMBL" id="KN829272">
    <property type="protein sequence ID" value="KIK73970.1"/>
    <property type="molecule type" value="Genomic_DNA"/>
</dbReference>
<dbReference type="OrthoDB" id="10546949at2759"/>
<dbReference type="InParanoid" id="A0A0D0DA00"/>
<dbReference type="AlphaFoldDB" id="A0A0D0DA00"/>
<accession>A0A0D0DA00</accession>
<dbReference type="HOGENOM" id="CLU_3056073_0_0_1"/>
<sequence>KGQNAKKFRNEDLPGYPMTIQGFHDILMPQWLFYYASLDSVWKLAKTDHVDHAQ</sequence>
<reference evidence="2" key="2">
    <citation type="submission" date="2015-01" db="EMBL/GenBank/DDBJ databases">
        <title>Evolutionary Origins and Diversification of the Mycorrhizal Mutualists.</title>
        <authorList>
            <consortium name="DOE Joint Genome Institute"/>
            <consortium name="Mycorrhizal Genomics Consortium"/>
            <person name="Kohler A."/>
            <person name="Kuo A."/>
            <person name="Nagy L.G."/>
            <person name="Floudas D."/>
            <person name="Copeland A."/>
            <person name="Barry K.W."/>
            <person name="Cichocki N."/>
            <person name="Veneault-Fourrey C."/>
            <person name="LaButti K."/>
            <person name="Lindquist E.A."/>
            <person name="Lipzen A."/>
            <person name="Lundell T."/>
            <person name="Morin E."/>
            <person name="Murat C."/>
            <person name="Riley R."/>
            <person name="Ohm R."/>
            <person name="Sun H."/>
            <person name="Tunlid A."/>
            <person name="Henrissat B."/>
            <person name="Grigoriev I.V."/>
            <person name="Hibbett D.S."/>
            <person name="Martin F."/>
        </authorList>
    </citation>
    <scope>NUCLEOTIDE SEQUENCE [LARGE SCALE GENOMIC DNA]</scope>
    <source>
        <strain evidence="2">Ve08.2h10</strain>
    </source>
</reference>
<protein>
    <submittedName>
        <fullName evidence="1">Uncharacterized protein</fullName>
    </submittedName>
</protein>
<organism evidence="1 2">
    <name type="scientific">Paxillus rubicundulus Ve08.2h10</name>
    <dbReference type="NCBI Taxonomy" id="930991"/>
    <lineage>
        <taxon>Eukaryota</taxon>
        <taxon>Fungi</taxon>
        <taxon>Dikarya</taxon>
        <taxon>Basidiomycota</taxon>
        <taxon>Agaricomycotina</taxon>
        <taxon>Agaricomycetes</taxon>
        <taxon>Agaricomycetidae</taxon>
        <taxon>Boletales</taxon>
        <taxon>Paxilineae</taxon>
        <taxon>Paxillaceae</taxon>
        <taxon>Paxillus</taxon>
    </lineage>
</organism>
<keyword evidence="2" id="KW-1185">Reference proteome</keyword>
<dbReference type="Proteomes" id="UP000054538">
    <property type="component" value="Unassembled WGS sequence"/>
</dbReference>
<feature type="non-terminal residue" evidence="1">
    <location>
        <position position="1"/>
    </location>
</feature>
<proteinExistence type="predicted"/>
<name>A0A0D0DA00_9AGAM</name>
<reference evidence="1 2" key="1">
    <citation type="submission" date="2014-04" db="EMBL/GenBank/DDBJ databases">
        <authorList>
            <consortium name="DOE Joint Genome Institute"/>
            <person name="Kuo A."/>
            <person name="Kohler A."/>
            <person name="Jargeat P."/>
            <person name="Nagy L.G."/>
            <person name="Floudas D."/>
            <person name="Copeland A."/>
            <person name="Barry K.W."/>
            <person name="Cichocki N."/>
            <person name="Veneault-Fourrey C."/>
            <person name="LaButti K."/>
            <person name="Lindquist E.A."/>
            <person name="Lipzen A."/>
            <person name="Lundell T."/>
            <person name="Morin E."/>
            <person name="Murat C."/>
            <person name="Sun H."/>
            <person name="Tunlid A."/>
            <person name="Henrissat B."/>
            <person name="Grigoriev I.V."/>
            <person name="Hibbett D.S."/>
            <person name="Martin F."/>
            <person name="Nordberg H.P."/>
            <person name="Cantor M.N."/>
            <person name="Hua S.X."/>
        </authorList>
    </citation>
    <scope>NUCLEOTIDE SEQUENCE [LARGE SCALE GENOMIC DNA]</scope>
    <source>
        <strain evidence="1 2">Ve08.2h10</strain>
    </source>
</reference>
<evidence type="ECO:0000313" key="2">
    <source>
        <dbReference type="Proteomes" id="UP000054538"/>
    </source>
</evidence>
<gene>
    <name evidence="1" type="ORF">PAXRUDRAFT_177010</name>
</gene>